<dbReference type="Pfam" id="PF03551">
    <property type="entry name" value="PadR"/>
    <property type="match status" value="1"/>
</dbReference>
<dbReference type="InterPro" id="IPR005149">
    <property type="entry name" value="Tscrpt_reg_PadR_N"/>
</dbReference>
<keyword evidence="3" id="KW-1185">Reference proteome</keyword>
<proteinExistence type="predicted"/>
<comment type="caution">
    <text evidence="2">The sequence shown here is derived from an EMBL/GenBank/DDBJ whole genome shotgun (WGS) entry which is preliminary data.</text>
</comment>
<name>A0A6L9MCX6_9HYPH</name>
<dbReference type="RefSeq" id="WP_163042098.1">
    <property type="nucleotide sequence ID" value="NZ_JAAAMJ010000001.1"/>
</dbReference>
<dbReference type="AlphaFoldDB" id="A0A6L9MCX6"/>
<dbReference type="SUPFAM" id="SSF46785">
    <property type="entry name" value="Winged helix' DNA-binding domain"/>
    <property type="match status" value="1"/>
</dbReference>
<dbReference type="InterPro" id="IPR052509">
    <property type="entry name" value="Metal_resp_DNA-bind_regulator"/>
</dbReference>
<dbReference type="EMBL" id="JAAAMJ010000001">
    <property type="protein sequence ID" value="NDV85362.1"/>
    <property type="molecule type" value="Genomic_DNA"/>
</dbReference>
<gene>
    <name evidence="2" type="ORF">GTW51_01460</name>
</gene>
<evidence type="ECO:0000313" key="3">
    <source>
        <dbReference type="Proteomes" id="UP000476332"/>
    </source>
</evidence>
<dbReference type="InterPro" id="IPR036390">
    <property type="entry name" value="WH_DNA-bd_sf"/>
</dbReference>
<sequence length="104" mass="11894">MEHQEILSGLVRLHVLHHAAEGDLYGHWMIEELARHGYKVSPGTLYPMLHALERKGYLTSRTERAGRTQRRIYRATPYGVEALALARGKVAELFREVADGRNRS</sequence>
<dbReference type="PANTHER" id="PTHR33169">
    <property type="entry name" value="PADR-FAMILY TRANSCRIPTIONAL REGULATOR"/>
    <property type="match status" value="1"/>
</dbReference>
<reference evidence="2 3" key="1">
    <citation type="submission" date="2020-01" db="EMBL/GenBank/DDBJ databases">
        <title>Genomes of bacteria type strains.</title>
        <authorList>
            <person name="Chen J."/>
            <person name="Zhu S."/>
            <person name="Chen J."/>
        </authorList>
    </citation>
    <scope>NUCLEOTIDE SEQUENCE [LARGE SCALE GENOMIC DNA]</scope>
    <source>
        <strain evidence="2 3">KCTC 52919</strain>
    </source>
</reference>
<dbReference type="PANTHER" id="PTHR33169:SF14">
    <property type="entry name" value="TRANSCRIPTIONAL REGULATOR RV3488"/>
    <property type="match status" value="1"/>
</dbReference>
<evidence type="ECO:0000313" key="2">
    <source>
        <dbReference type="EMBL" id="NDV85362.1"/>
    </source>
</evidence>
<protein>
    <submittedName>
        <fullName evidence="2">PadR family transcriptional regulator</fullName>
    </submittedName>
</protein>
<dbReference type="InterPro" id="IPR036388">
    <property type="entry name" value="WH-like_DNA-bd_sf"/>
</dbReference>
<dbReference type="Proteomes" id="UP000476332">
    <property type="component" value="Unassembled WGS sequence"/>
</dbReference>
<dbReference type="Gene3D" id="1.10.10.10">
    <property type="entry name" value="Winged helix-like DNA-binding domain superfamily/Winged helix DNA-binding domain"/>
    <property type="match status" value="1"/>
</dbReference>
<feature type="domain" description="Transcription regulator PadR N-terminal" evidence="1">
    <location>
        <begin position="15"/>
        <end position="84"/>
    </location>
</feature>
<accession>A0A6L9MCX6</accession>
<evidence type="ECO:0000259" key="1">
    <source>
        <dbReference type="Pfam" id="PF03551"/>
    </source>
</evidence>
<organism evidence="2 3">
    <name type="scientific">Aurantimonas aggregata</name>
    <dbReference type="NCBI Taxonomy" id="2047720"/>
    <lineage>
        <taxon>Bacteria</taxon>
        <taxon>Pseudomonadati</taxon>
        <taxon>Pseudomonadota</taxon>
        <taxon>Alphaproteobacteria</taxon>
        <taxon>Hyphomicrobiales</taxon>
        <taxon>Aurantimonadaceae</taxon>
        <taxon>Aurantimonas</taxon>
    </lineage>
</organism>